<dbReference type="Proteomes" id="UP000054279">
    <property type="component" value="Unassembled WGS sequence"/>
</dbReference>
<keyword evidence="2" id="KW-1185">Reference proteome</keyword>
<proteinExistence type="predicted"/>
<evidence type="ECO:0000313" key="1">
    <source>
        <dbReference type="EMBL" id="KIJ35371.1"/>
    </source>
</evidence>
<dbReference type="EMBL" id="KN837189">
    <property type="protein sequence ID" value="KIJ35371.1"/>
    <property type="molecule type" value="Genomic_DNA"/>
</dbReference>
<dbReference type="HOGENOM" id="CLU_036419_0_0_1"/>
<feature type="non-terminal residue" evidence="1">
    <location>
        <position position="1"/>
    </location>
</feature>
<feature type="non-terminal residue" evidence="1">
    <location>
        <position position="223"/>
    </location>
</feature>
<dbReference type="OrthoDB" id="3041043at2759"/>
<reference evidence="1 2" key="1">
    <citation type="submission" date="2014-06" db="EMBL/GenBank/DDBJ databases">
        <title>Evolutionary Origins and Diversification of the Mycorrhizal Mutualists.</title>
        <authorList>
            <consortium name="DOE Joint Genome Institute"/>
            <consortium name="Mycorrhizal Genomics Consortium"/>
            <person name="Kohler A."/>
            <person name="Kuo A."/>
            <person name="Nagy L.G."/>
            <person name="Floudas D."/>
            <person name="Copeland A."/>
            <person name="Barry K.W."/>
            <person name="Cichocki N."/>
            <person name="Veneault-Fourrey C."/>
            <person name="LaButti K."/>
            <person name="Lindquist E.A."/>
            <person name="Lipzen A."/>
            <person name="Lundell T."/>
            <person name="Morin E."/>
            <person name="Murat C."/>
            <person name="Riley R."/>
            <person name="Ohm R."/>
            <person name="Sun H."/>
            <person name="Tunlid A."/>
            <person name="Henrissat B."/>
            <person name="Grigoriev I.V."/>
            <person name="Hibbett D.S."/>
            <person name="Martin F."/>
        </authorList>
    </citation>
    <scope>NUCLEOTIDE SEQUENCE [LARGE SCALE GENOMIC DNA]</scope>
    <source>
        <strain evidence="1 2">SS14</strain>
    </source>
</reference>
<gene>
    <name evidence="1" type="ORF">M422DRAFT_136833</name>
</gene>
<sequence>LLPIENSFLHYLSPVQIYQYSLISRAAYHATQEYWTYVYDVNRILRHFFSDPIAFRCLQAQTGTLISGFIAVQFFARTFWKESDLDLYVPPESVMAVSKWMENHSYCSFPQRTTNPASDDTNIDPEGEPSLEYKQSQLRAVLSFYNIYEPSKIIQIIVPYFTLMDVILGFYATVPMNIITWKSAISLYPRMSFENRINLSCSMLRGKKIAGLMKYEDRGFEFI</sequence>
<organism evidence="1 2">
    <name type="scientific">Sphaerobolus stellatus (strain SS14)</name>
    <dbReference type="NCBI Taxonomy" id="990650"/>
    <lineage>
        <taxon>Eukaryota</taxon>
        <taxon>Fungi</taxon>
        <taxon>Dikarya</taxon>
        <taxon>Basidiomycota</taxon>
        <taxon>Agaricomycotina</taxon>
        <taxon>Agaricomycetes</taxon>
        <taxon>Phallomycetidae</taxon>
        <taxon>Geastrales</taxon>
        <taxon>Sphaerobolaceae</taxon>
        <taxon>Sphaerobolus</taxon>
    </lineage>
</organism>
<evidence type="ECO:0000313" key="2">
    <source>
        <dbReference type="Proteomes" id="UP000054279"/>
    </source>
</evidence>
<name>A0A0C9VDA7_SPHS4</name>
<protein>
    <submittedName>
        <fullName evidence="1">Uncharacterized protein</fullName>
    </submittedName>
</protein>
<dbReference type="AlphaFoldDB" id="A0A0C9VDA7"/>
<accession>A0A0C9VDA7</accession>